<evidence type="ECO:0000313" key="4">
    <source>
        <dbReference type="EMBL" id="TCK22188.1"/>
    </source>
</evidence>
<accession>A0A4R1HK02</accession>
<dbReference type="InterPro" id="IPR041669">
    <property type="entry name" value="TetR_C_15"/>
</dbReference>
<keyword evidence="1 2" id="KW-0238">DNA-binding</keyword>
<dbReference type="InterPro" id="IPR001647">
    <property type="entry name" value="HTH_TetR"/>
</dbReference>
<dbReference type="GO" id="GO:0000976">
    <property type="term" value="F:transcription cis-regulatory region binding"/>
    <property type="evidence" value="ECO:0007669"/>
    <property type="project" value="TreeGrafter"/>
</dbReference>
<evidence type="ECO:0000256" key="2">
    <source>
        <dbReference type="PROSITE-ProRule" id="PRU00335"/>
    </source>
</evidence>
<keyword evidence="5" id="KW-1185">Reference proteome</keyword>
<dbReference type="RefSeq" id="WP_243653845.1">
    <property type="nucleotide sequence ID" value="NZ_SMFZ01000002.1"/>
</dbReference>
<dbReference type="PANTHER" id="PTHR30055">
    <property type="entry name" value="HTH-TYPE TRANSCRIPTIONAL REGULATOR RUTR"/>
    <property type="match status" value="1"/>
</dbReference>
<dbReference type="Proteomes" id="UP000295560">
    <property type="component" value="Unassembled WGS sequence"/>
</dbReference>
<gene>
    <name evidence="4" type="ORF">EV378_6188</name>
</gene>
<evidence type="ECO:0000313" key="5">
    <source>
        <dbReference type="Proteomes" id="UP000295560"/>
    </source>
</evidence>
<name>A0A4R1HK02_PSEEN</name>
<feature type="DNA-binding region" description="H-T-H motif" evidence="2">
    <location>
        <begin position="27"/>
        <end position="46"/>
    </location>
</feature>
<dbReference type="SUPFAM" id="SSF48498">
    <property type="entry name" value="Tetracyclin repressor-like, C-terminal domain"/>
    <property type="match status" value="1"/>
</dbReference>
<sequence length="192" mass="21696">MRAELTRERILDAAAHVFAEYGYAGGTTNRIAERARCSIGSLYQYFPNKDAILGELLTRHLDAGVAARAPLGEGSEQTTLDEVVRVMVRTAIANHRDDPRLLRLLIEEAPMGGDVLRRIEEHQRRRVDALQGFLTRHREVRVEDTETAARIITMMVEIVVHGLSATSDRVDEHRLESELTAMITRYLCAPEY</sequence>
<dbReference type="Pfam" id="PF00440">
    <property type="entry name" value="TetR_N"/>
    <property type="match status" value="1"/>
</dbReference>
<dbReference type="InterPro" id="IPR036271">
    <property type="entry name" value="Tet_transcr_reg_TetR-rel_C_sf"/>
</dbReference>
<reference evidence="4 5" key="1">
    <citation type="submission" date="2019-03" db="EMBL/GenBank/DDBJ databases">
        <title>Sequencing the genomes of 1000 actinobacteria strains.</title>
        <authorList>
            <person name="Klenk H.-P."/>
        </authorList>
    </citation>
    <scope>NUCLEOTIDE SEQUENCE [LARGE SCALE GENOMIC DNA]</scope>
    <source>
        <strain evidence="4 5">DSM 44969</strain>
    </source>
</reference>
<dbReference type="InterPro" id="IPR009057">
    <property type="entry name" value="Homeodomain-like_sf"/>
</dbReference>
<dbReference type="EMBL" id="SMFZ01000002">
    <property type="protein sequence ID" value="TCK22188.1"/>
    <property type="molecule type" value="Genomic_DNA"/>
</dbReference>
<dbReference type="PANTHER" id="PTHR30055:SF226">
    <property type="entry name" value="HTH-TYPE TRANSCRIPTIONAL REGULATOR PKSA"/>
    <property type="match status" value="1"/>
</dbReference>
<dbReference type="GO" id="GO:0003700">
    <property type="term" value="F:DNA-binding transcription factor activity"/>
    <property type="evidence" value="ECO:0007669"/>
    <property type="project" value="TreeGrafter"/>
</dbReference>
<comment type="caution">
    <text evidence="4">The sequence shown here is derived from an EMBL/GenBank/DDBJ whole genome shotgun (WGS) entry which is preliminary data.</text>
</comment>
<dbReference type="InterPro" id="IPR050109">
    <property type="entry name" value="HTH-type_TetR-like_transc_reg"/>
</dbReference>
<evidence type="ECO:0000259" key="3">
    <source>
        <dbReference type="PROSITE" id="PS50977"/>
    </source>
</evidence>
<dbReference type="PRINTS" id="PR00455">
    <property type="entry name" value="HTHTETR"/>
</dbReference>
<dbReference type="Gene3D" id="1.10.357.10">
    <property type="entry name" value="Tetracycline Repressor, domain 2"/>
    <property type="match status" value="1"/>
</dbReference>
<organism evidence="4 5">
    <name type="scientific">Pseudonocardia endophytica</name>
    <dbReference type="NCBI Taxonomy" id="401976"/>
    <lineage>
        <taxon>Bacteria</taxon>
        <taxon>Bacillati</taxon>
        <taxon>Actinomycetota</taxon>
        <taxon>Actinomycetes</taxon>
        <taxon>Pseudonocardiales</taxon>
        <taxon>Pseudonocardiaceae</taxon>
        <taxon>Pseudonocardia</taxon>
    </lineage>
</organism>
<protein>
    <submittedName>
        <fullName evidence="4">TetR family transcriptional regulator</fullName>
    </submittedName>
</protein>
<proteinExistence type="predicted"/>
<feature type="domain" description="HTH tetR-type" evidence="3">
    <location>
        <begin position="4"/>
        <end position="64"/>
    </location>
</feature>
<dbReference type="SUPFAM" id="SSF46689">
    <property type="entry name" value="Homeodomain-like"/>
    <property type="match status" value="1"/>
</dbReference>
<dbReference type="Pfam" id="PF17918">
    <property type="entry name" value="TetR_C_15"/>
    <property type="match status" value="1"/>
</dbReference>
<dbReference type="PROSITE" id="PS50977">
    <property type="entry name" value="HTH_TETR_2"/>
    <property type="match status" value="1"/>
</dbReference>
<evidence type="ECO:0000256" key="1">
    <source>
        <dbReference type="ARBA" id="ARBA00023125"/>
    </source>
</evidence>
<dbReference type="AlphaFoldDB" id="A0A4R1HK02"/>